<reference evidence="8 9" key="1">
    <citation type="submission" date="2020-07" db="EMBL/GenBank/DDBJ databases">
        <authorList>
            <person name="Feng X."/>
        </authorList>
    </citation>
    <scope>NUCLEOTIDE SEQUENCE [LARGE SCALE GENOMIC DNA]</scope>
    <source>
        <strain evidence="8 9">JCM14086</strain>
    </source>
</reference>
<dbReference type="InterPro" id="IPR013783">
    <property type="entry name" value="Ig-like_fold"/>
</dbReference>
<dbReference type="GO" id="GO:0008422">
    <property type="term" value="F:beta-glucosidase activity"/>
    <property type="evidence" value="ECO:0007669"/>
    <property type="project" value="UniProtKB-EC"/>
</dbReference>
<keyword evidence="6" id="KW-0326">Glycosidase</keyword>
<dbReference type="Gene3D" id="2.60.40.10">
    <property type="entry name" value="Immunoglobulins"/>
    <property type="match status" value="1"/>
</dbReference>
<evidence type="ECO:0000313" key="9">
    <source>
        <dbReference type="Proteomes" id="UP000525652"/>
    </source>
</evidence>
<dbReference type="InterPro" id="IPR036962">
    <property type="entry name" value="Glyco_hydro_3_N_sf"/>
</dbReference>
<comment type="catalytic activity">
    <reaction evidence="1">
        <text>Hydrolysis of terminal, non-reducing beta-D-glucosyl residues with release of beta-D-glucose.</text>
        <dbReference type="EC" id="3.2.1.21"/>
    </reaction>
</comment>
<dbReference type="EMBL" id="JACHVA010000018">
    <property type="protein sequence ID" value="MBC2600422.1"/>
    <property type="molecule type" value="Genomic_DNA"/>
</dbReference>
<dbReference type="InterPro" id="IPR036881">
    <property type="entry name" value="Glyco_hydro_3_C_sf"/>
</dbReference>
<dbReference type="InterPro" id="IPR001764">
    <property type="entry name" value="Glyco_hydro_3_N"/>
</dbReference>
<dbReference type="Gene3D" id="3.20.20.300">
    <property type="entry name" value="Glycoside hydrolase, family 3, N-terminal domain"/>
    <property type="match status" value="1"/>
</dbReference>
<evidence type="ECO:0000256" key="4">
    <source>
        <dbReference type="ARBA" id="ARBA00022729"/>
    </source>
</evidence>
<evidence type="ECO:0000256" key="2">
    <source>
        <dbReference type="ARBA" id="ARBA00005336"/>
    </source>
</evidence>
<evidence type="ECO:0000256" key="1">
    <source>
        <dbReference type="ARBA" id="ARBA00000448"/>
    </source>
</evidence>
<dbReference type="InterPro" id="IPR017853">
    <property type="entry name" value="GH"/>
</dbReference>
<dbReference type="RefSeq" id="WP_185691172.1">
    <property type="nucleotide sequence ID" value="NZ_JACHVA010000018.1"/>
</dbReference>
<evidence type="ECO:0000313" key="8">
    <source>
        <dbReference type="EMBL" id="MBC2600422.1"/>
    </source>
</evidence>
<dbReference type="SUPFAM" id="SSF51445">
    <property type="entry name" value="(Trans)glycosidases"/>
    <property type="match status" value="1"/>
</dbReference>
<dbReference type="SMART" id="SM01217">
    <property type="entry name" value="Fn3_like"/>
    <property type="match status" value="1"/>
</dbReference>
<organism evidence="8 9">
    <name type="scientific">Puniceicoccus vermicola</name>
    <dbReference type="NCBI Taxonomy" id="388746"/>
    <lineage>
        <taxon>Bacteria</taxon>
        <taxon>Pseudomonadati</taxon>
        <taxon>Verrucomicrobiota</taxon>
        <taxon>Opitutia</taxon>
        <taxon>Puniceicoccales</taxon>
        <taxon>Puniceicoccaceae</taxon>
        <taxon>Puniceicoccus</taxon>
    </lineage>
</organism>
<comment type="similarity">
    <text evidence="2">Belongs to the glycosyl hydrolase 3 family.</text>
</comment>
<proteinExistence type="inferred from homology"/>
<gene>
    <name evidence="8" type="ORF">H5P30_01360</name>
</gene>
<evidence type="ECO:0000256" key="3">
    <source>
        <dbReference type="ARBA" id="ARBA00012744"/>
    </source>
</evidence>
<dbReference type="PANTHER" id="PTHR30620:SF16">
    <property type="entry name" value="LYSOSOMAL BETA GLUCOSIDASE"/>
    <property type="match status" value="1"/>
</dbReference>
<dbReference type="Proteomes" id="UP000525652">
    <property type="component" value="Unassembled WGS sequence"/>
</dbReference>
<feature type="domain" description="Fibronectin type III-like" evidence="7">
    <location>
        <begin position="646"/>
        <end position="715"/>
    </location>
</feature>
<protein>
    <recommendedName>
        <fullName evidence="3">beta-glucosidase</fullName>
        <ecNumber evidence="3">3.2.1.21</ecNumber>
    </recommendedName>
</protein>
<sequence>MHPYEDPNLSTQARLDDLLPRMTLEEKIGQLCMMAGNVDEEWLVEKHVGTMINVYEENSLRLQKKLGDGHRLRIPVLFSLDCPHGHGLLSSKGATVFPGPLALSCSWSEDHLETVGRVTATEMTYTGIHWSFAPVVDVVRDLRWGRVEETFGEDGFLVGEMAAAMIRGFQGKNLSDPESVMSCLKHFIGYSQTIGGRDSTETQLSQRQLRRDFLPPYERAFAEGCPTVMAGYQAIDGTPCSLNHWLLRHLLRDELGFEGFVVSDFNNIEKAVKLQKVCEDMETACVESFKAGNDMPMHTREFPEAVLKAVRNGTLSEEAIDISCARILKMKFALGLFDEKRYPDLAKRATHFGSEEHMEKALQVARDSTVLLKNENQTLPLSPKTRRVAVVGPNANDIFAQLGCWTYSWMKDSKPELRLENPIPAEVTILEAIRERGGDAVTVDHVQGCNIEDDELNEIEAAVKAAEDAEVVIAVVGDNRFFAGEQADRATLDLPGRQQELLKALKATGKPLVLVLVCAKPPSLHWASQHADAILCAWTPGTRGGVAIAEQLFGDHSPSGKLSLTFAESASQLPVNYNQTRGWHGPDHYIDLPPETKDPLYPFGFGLSYTQFSYTHPEVVNPTLDTDETLKVRVDITNTGNVACREIVQLYIEDKVASVVRPPYELKAYRQVFLQPGEKATVELEVPYKSLAILNSEMQWVVEPGEFIAHVGSSSRSSDLTPLPVEVR</sequence>
<dbReference type="Pfam" id="PF01915">
    <property type="entry name" value="Glyco_hydro_3_C"/>
    <property type="match status" value="1"/>
</dbReference>
<dbReference type="GO" id="GO:0009251">
    <property type="term" value="P:glucan catabolic process"/>
    <property type="evidence" value="ECO:0007669"/>
    <property type="project" value="TreeGrafter"/>
</dbReference>
<dbReference type="PANTHER" id="PTHR30620">
    <property type="entry name" value="PERIPLASMIC BETA-GLUCOSIDASE-RELATED"/>
    <property type="match status" value="1"/>
</dbReference>
<evidence type="ECO:0000256" key="6">
    <source>
        <dbReference type="ARBA" id="ARBA00023295"/>
    </source>
</evidence>
<dbReference type="Gene3D" id="3.40.50.1700">
    <property type="entry name" value="Glycoside hydrolase family 3 C-terminal domain"/>
    <property type="match status" value="1"/>
</dbReference>
<dbReference type="InterPro" id="IPR026891">
    <property type="entry name" value="Fn3-like"/>
</dbReference>
<dbReference type="Pfam" id="PF14310">
    <property type="entry name" value="Fn3-like"/>
    <property type="match status" value="1"/>
</dbReference>
<name>A0A7X1AV75_9BACT</name>
<dbReference type="AlphaFoldDB" id="A0A7X1AV75"/>
<dbReference type="InterPro" id="IPR051915">
    <property type="entry name" value="Cellulose_Degrad_GH3"/>
</dbReference>
<evidence type="ECO:0000259" key="7">
    <source>
        <dbReference type="SMART" id="SM01217"/>
    </source>
</evidence>
<comment type="caution">
    <text evidence="8">The sequence shown here is derived from an EMBL/GenBank/DDBJ whole genome shotgun (WGS) entry which is preliminary data.</text>
</comment>
<dbReference type="InterPro" id="IPR002772">
    <property type="entry name" value="Glyco_hydro_3_C"/>
</dbReference>
<keyword evidence="9" id="KW-1185">Reference proteome</keyword>
<keyword evidence="4" id="KW-0732">Signal</keyword>
<accession>A0A7X1AV75</accession>
<dbReference type="FunFam" id="2.60.40.10:FF:000495">
    <property type="entry name" value="Periplasmic beta-glucosidase"/>
    <property type="match status" value="1"/>
</dbReference>
<keyword evidence="5 8" id="KW-0378">Hydrolase</keyword>
<evidence type="ECO:0000256" key="5">
    <source>
        <dbReference type="ARBA" id="ARBA00022801"/>
    </source>
</evidence>
<dbReference type="Pfam" id="PF00933">
    <property type="entry name" value="Glyco_hydro_3"/>
    <property type="match status" value="1"/>
</dbReference>
<dbReference type="EC" id="3.2.1.21" evidence="3"/>
<dbReference type="SUPFAM" id="SSF52279">
    <property type="entry name" value="Beta-D-glucan exohydrolase, C-terminal domain"/>
    <property type="match status" value="1"/>
</dbReference>
<dbReference type="PRINTS" id="PR00133">
    <property type="entry name" value="GLHYDRLASE3"/>
</dbReference>